<dbReference type="InterPro" id="IPR041490">
    <property type="entry name" value="KstR2_TetR_C"/>
</dbReference>
<dbReference type="SUPFAM" id="SSF46689">
    <property type="entry name" value="Homeodomain-like"/>
    <property type="match status" value="1"/>
</dbReference>
<dbReference type="STRING" id="183763.LP52_19090"/>
<comment type="caution">
    <text evidence="4">The sequence shown here is derived from an EMBL/GenBank/DDBJ whole genome shotgun (WGS) entry which is preliminary data.</text>
</comment>
<dbReference type="InterPro" id="IPR001647">
    <property type="entry name" value="HTH_TetR"/>
</dbReference>
<dbReference type="InterPro" id="IPR036271">
    <property type="entry name" value="Tet_transcr_reg_TetR-rel_C_sf"/>
</dbReference>
<gene>
    <name evidence="4" type="ORF">LP52_19090</name>
</gene>
<feature type="domain" description="HTH tetR-type" evidence="3">
    <location>
        <begin position="10"/>
        <end position="74"/>
    </location>
</feature>
<proteinExistence type="predicted"/>
<dbReference type="PROSITE" id="PS50977">
    <property type="entry name" value="HTH_TETR_2"/>
    <property type="match status" value="1"/>
</dbReference>
<accession>A0A0C2JEM9</accession>
<evidence type="ECO:0000313" key="4">
    <source>
        <dbReference type="EMBL" id="KIH97375.1"/>
    </source>
</evidence>
<protein>
    <submittedName>
        <fullName evidence="4">TetR family transcriptional regulator</fullName>
    </submittedName>
</protein>
<evidence type="ECO:0000256" key="1">
    <source>
        <dbReference type="ARBA" id="ARBA00023125"/>
    </source>
</evidence>
<reference evidence="5" key="1">
    <citation type="journal article" date="2015" name="Chem. Biol.">
        <title>Structure, bioactivity, and resistance mechanism of streptomonomicin, an unusual lasso Peptide from an understudied halophilic actinomycete.</title>
        <authorList>
            <person name="Metelev M."/>
            <person name="Tietz J.I."/>
            <person name="Melby J.O."/>
            <person name="Blair P.M."/>
            <person name="Zhu L."/>
            <person name="Livnat I."/>
            <person name="Severinov K."/>
            <person name="Mitchell D.A."/>
        </authorList>
    </citation>
    <scope>NUCLEOTIDE SEQUENCE [LARGE SCALE GENOMIC DNA]</scope>
    <source>
        <strain evidence="5">YIM 90003</strain>
    </source>
</reference>
<dbReference type="SUPFAM" id="SSF48498">
    <property type="entry name" value="Tetracyclin repressor-like, C-terminal domain"/>
    <property type="match status" value="1"/>
</dbReference>
<dbReference type="Proteomes" id="UP000031675">
    <property type="component" value="Unassembled WGS sequence"/>
</dbReference>
<dbReference type="Gene3D" id="1.10.357.10">
    <property type="entry name" value="Tetracycline Repressor, domain 2"/>
    <property type="match status" value="1"/>
</dbReference>
<dbReference type="GO" id="GO:0003677">
    <property type="term" value="F:DNA binding"/>
    <property type="evidence" value="ECO:0007669"/>
    <property type="project" value="UniProtKB-UniRule"/>
</dbReference>
<evidence type="ECO:0000256" key="2">
    <source>
        <dbReference type="PROSITE-ProRule" id="PRU00335"/>
    </source>
</evidence>
<sequence>MTADLSQLDAQTLDRILCAAADVFARHGLRGLDTASVVAEVAAATGLDPAVLHRDFPTRLDLAYTIALNSAHKLVDDQLADRRQGPPAERIERLVRRHIDHCRHHRTEEDLRRTVLPTLRAVDPARYRQLSGVRYTYLEHLRSIVSEGMAQERFHVDSSYTSASTVLETLESVVNWYEPDDGLSAEELGDVYTDLIIHHHLGGPRH</sequence>
<feature type="DNA-binding region" description="H-T-H motif" evidence="2">
    <location>
        <begin position="37"/>
        <end position="56"/>
    </location>
</feature>
<keyword evidence="1 2" id="KW-0238">DNA-binding</keyword>
<dbReference type="Gene3D" id="1.10.10.60">
    <property type="entry name" value="Homeodomain-like"/>
    <property type="match status" value="1"/>
</dbReference>
<dbReference type="AlphaFoldDB" id="A0A0C2JEM9"/>
<organism evidence="4 5">
    <name type="scientific">Streptomonospora alba</name>
    <dbReference type="NCBI Taxonomy" id="183763"/>
    <lineage>
        <taxon>Bacteria</taxon>
        <taxon>Bacillati</taxon>
        <taxon>Actinomycetota</taxon>
        <taxon>Actinomycetes</taxon>
        <taxon>Streptosporangiales</taxon>
        <taxon>Nocardiopsidaceae</taxon>
        <taxon>Streptomonospora</taxon>
    </lineage>
</organism>
<dbReference type="Pfam" id="PF17932">
    <property type="entry name" value="TetR_C_24"/>
    <property type="match status" value="1"/>
</dbReference>
<evidence type="ECO:0000259" key="3">
    <source>
        <dbReference type="PROSITE" id="PS50977"/>
    </source>
</evidence>
<evidence type="ECO:0000313" key="5">
    <source>
        <dbReference type="Proteomes" id="UP000031675"/>
    </source>
</evidence>
<dbReference type="EMBL" id="JROO01000038">
    <property type="protein sequence ID" value="KIH97375.1"/>
    <property type="molecule type" value="Genomic_DNA"/>
</dbReference>
<dbReference type="InterPro" id="IPR009057">
    <property type="entry name" value="Homeodomain-like_sf"/>
</dbReference>
<name>A0A0C2JEM9_9ACTN</name>
<keyword evidence="5" id="KW-1185">Reference proteome</keyword>